<dbReference type="CDD" id="cd06849">
    <property type="entry name" value="lipoyl_domain"/>
    <property type="match status" value="1"/>
</dbReference>
<evidence type="ECO:0000256" key="7">
    <source>
        <dbReference type="RuleBase" id="RU003423"/>
    </source>
</evidence>
<dbReference type="RefSeq" id="WP_114069887.1">
    <property type="nucleotide sequence ID" value="NZ_CP030850.1"/>
</dbReference>
<evidence type="ECO:0000256" key="1">
    <source>
        <dbReference type="ARBA" id="ARBA00001938"/>
    </source>
</evidence>
<dbReference type="PROSITE" id="PS51826">
    <property type="entry name" value="PSBD"/>
    <property type="match status" value="1"/>
</dbReference>
<dbReference type="AlphaFoldDB" id="A0A344TR55"/>
<dbReference type="EMBL" id="CP030850">
    <property type="protein sequence ID" value="AXE21126.1"/>
    <property type="molecule type" value="Genomic_DNA"/>
</dbReference>
<dbReference type="Pfam" id="PF02817">
    <property type="entry name" value="E3_binding"/>
    <property type="match status" value="1"/>
</dbReference>
<dbReference type="InterPro" id="IPR000089">
    <property type="entry name" value="Biotin_lipoyl"/>
</dbReference>
<dbReference type="InterPro" id="IPR003016">
    <property type="entry name" value="2-oxoA_DH_lipoyl-BS"/>
</dbReference>
<dbReference type="PROSITE" id="PS50968">
    <property type="entry name" value="BIOTINYL_LIPOYL"/>
    <property type="match status" value="1"/>
</dbReference>
<keyword evidence="12" id="KW-1185">Reference proteome</keyword>
<keyword evidence="4 7" id="KW-0808">Transferase</keyword>
<evidence type="ECO:0000256" key="2">
    <source>
        <dbReference type="ARBA" id="ARBA00007317"/>
    </source>
</evidence>
<dbReference type="GO" id="GO:0016407">
    <property type="term" value="F:acetyltransferase activity"/>
    <property type="evidence" value="ECO:0007669"/>
    <property type="project" value="TreeGrafter"/>
</dbReference>
<reference evidence="11 12" key="1">
    <citation type="submission" date="2018-07" db="EMBL/GenBank/DDBJ databases">
        <title>Genome sequencing of Runella.</title>
        <authorList>
            <person name="Baek M.-G."/>
            <person name="Yi H."/>
        </authorList>
    </citation>
    <scope>NUCLEOTIDE SEQUENCE [LARGE SCALE GENOMIC DNA]</scope>
    <source>
        <strain evidence="11 12">HYN0085</strain>
    </source>
</reference>
<dbReference type="InterPro" id="IPR050743">
    <property type="entry name" value="2-oxoacid_DH_E2_comp"/>
</dbReference>
<dbReference type="InterPro" id="IPR011053">
    <property type="entry name" value="Single_hybrid_motif"/>
</dbReference>
<dbReference type="InterPro" id="IPR004167">
    <property type="entry name" value="PSBD"/>
</dbReference>
<evidence type="ECO:0000256" key="6">
    <source>
        <dbReference type="ARBA" id="ARBA00023315"/>
    </source>
</evidence>
<feature type="domain" description="Lipoyl-binding" evidence="9">
    <location>
        <begin position="3"/>
        <end position="78"/>
    </location>
</feature>
<gene>
    <name evidence="11" type="ORF">DR864_27010</name>
</gene>
<evidence type="ECO:0000259" key="9">
    <source>
        <dbReference type="PROSITE" id="PS50968"/>
    </source>
</evidence>
<keyword evidence="5 7" id="KW-0450">Lipoyl</keyword>
<comment type="cofactor">
    <cofactor evidence="1 7">
        <name>(R)-lipoate</name>
        <dbReference type="ChEBI" id="CHEBI:83088"/>
    </cofactor>
</comment>
<dbReference type="InterPro" id="IPR036625">
    <property type="entry name" value="E3-bd_dom_sf"/>
</dbReference>
<dbReference type="PROSITE" id="PS00189">
    <property type="entry name" value="LIPOYL"/>
    <property type="match status" value="1"/>
</dbReference>
<dbReference type="GO" id="GO:0005737">
    <property type="term" value="C:cytoplasm"/>
    <property type="evidence" value="ECO:0007669"/>
    <property type="project" value="TreeGrafter"/>
</dbReference>
<name>A0A344TR55_9BACT</name>
<protein>
    <recommendedName>
        <fullName evidence="7">Dihydrolipoamide acetyltransferase component of pyruvate dehydrogenase complex</fullName>
        <ecNumber evidence="7">2.3.1.-</ecNumber>
    </recommendedName>
</protein>
<dbReference type="Proteomes" id="UP000251993">
    <property type="component" value="Chromosome"/>
</dbReference>
<feature type="domain" description="Peripheral subunit-binding (PSBD)" evidence="10">
    <location>
        <begin position="126"/>
        <end position="166"/>
    </location>
</feature>
<accession>A0A344TR55</accession>
<dbReference type="EC" id="2.3.1.-" evidence="7"/>
<dbReference type="Gene3D" id="4.10.320.10">
    <property type="entry name" value="E3-binding domain"/>
    <property type="match status" value="1"/>
</dbReference>
<evidence type="ECO:0000313" key="12">
    <source>
        <dbReference type="Proteomes" id="UP000251993"/>
    </source>
</evidence>
<evidence type="ECO:0000313" key="11">
    <source>
        <dbReference type="EMBL" id="AXE21126.1"/>
    </source>
</evidence>
<evidence type="ECO:0000259" key="10">
    <source>
        <dbReference type="PROSITE" id="PS51826"/>
    </source>
</evidence>
<dbReference type="Pfam" id="PF00364">
    <property type="entry name" value="Biotin_lipoyl"/>
    <property type="match status" value="1"/>
</dbReference>
<comment type="subunit">
    <text evidence="3">Forms a 24-polypeptide structural core with octahedral symmetry.</text>
</comment>
<evidence type="ECO:0000256" key="3">
    <source>
        <dbReference type="ARBA" id="ARBA00011484"/>
    </source>
</evidence>
<dbReference type="InterPro" id="IPR023213">
    <property type="entry name" value="CAT-like_dom_sf"/>
</dbReference>
<feature type="compositionally biased region" description="Polar residues" evidence="8">
    <location>
        <begin position="180"/>
        <end position="212"/>
    </location>
</feature>
<organism evidence="11 12">
    <name type="scientific">Runella rosea</name>
    <dbReference type="NCBI Taxonomy" id="2259595"/>
    <lineage>
        <taxon>Bacteria</taxon>
        <taxon>Pseudomonadati</taxon>
        <taxon>Bacteroidota</taxon>
        <taxon>Cytophagia</taxon>
        <taxon>Cytophagales</taxon>
        <taxon>Spirosomataceae</taxon>
        <taxon>Runella</taxon>
    </lineage>
</organism>
<dbReference type="GO" id="GO:0031405">
    <property type="term" value="F:lipoic acid binding"/>
    <property type="evidence" value="ECO:0007669"/>
    <property type="project" value="TreeGrafter"/>
</dbReference>
<dbReference type="Pfam" id="PF00198">
    <property type="entry name" value="2-oxoacid_dh"/>
    <property type="match status" value="1"/>
</dbReference>
<dbReference type="SUPFAM" id="SSF47005">
    <property type="entry name" value="Peripheral subunit-binding domain of 2-oxo acid dehydrogenase complex"/>
    <property type="match status" value="1"/>
</dbReference>
<dbReference type="KEGG" id="run:DR864_27010"/>
<dbReference type="Gene3D" id="2.40.50.100">
    <property type="match status" value="1"/>
</dbReference>
<keyword evidence="6 7" id="KW-0012">Acyltransferase</keyword>
<dbReference type="InterPro" id="IPR001078">
    <property type="entry name" value="2-oxoacid_DH_actylTfrase"/>
</dbReference>
<feature type="region of interest" description="Disordered" evidence="8">
    <location>
        <begin position="178"/>
        <end position="213"/>
    </location>
</feature>
<evidence type="ECO:0000256" key="4">
    <source>
        <dbReference type="ARBA" id="ARBA00022679"/>
    </source>
</evidence>
<dbReference type="PANTHER" id="PTHR43178:SF5">
    <property type="entry name" value="LIPOAMIDE ACYLTRANSFERASE COMPONENT OF BRANCHED-CHAIN ALPHA-KETO ACID DEHYDROGENASE COMPLEX, MITOCHONDRIAL"/>
    <property type="match status" value="1"/>
</dbReference>
<evidence type="ECO:0000256" key="8">
    <source>
        <dbReference type="SAM" id="MobiDB-lite"/>
    </source>
</evidence>
<dbReference type="PANTHER" id="PTHR43178">
    <property type="entry name" value="DIHYDROLIPOAMIDE ACETYLTRANSFERASE COMPONENT OF PYRUVATE DEHYDROGENASE COMPLEX"/>
    <property type="match status" value="1"/>
</dbReference>
<dbReference type="SUPFAM" id="SSF52777">
    <property type="entry name" value="CoA-dependent acyltransferases"/>
    <property type="match status" value="1"/>
</dbReference>
<comment type="similarity">
    <text evidence="2 7">Belongs to the 2-oxoacid dehydrogenase family.</text>
</comment>
<dbReference type="OrthoDB" id="9805770at2"/>
<sequence>MAIVEMVMPRMGESVMECTIISILKKVGDAVESDDSVMEVATDKVDTEVPSPYSGVIKEILVKDGDVVAIGNIVMRIETEVTTPQNGSPTPPAEVPEEALALETQFQSLVTSPIQSPVEVPSSGRFYSPLVLNIAQTEGISRQELDRIAGTGTDSRVTKKDILGYLEERKHHPVGAGLASAQSLESTQNLTSAQNVGVAQETPHTSSPQSPASIRKTGIEIIPMDRMRRVIAERMLESQRISAHVSSFVETDMTNVVLWRNQIKDEFKKQTGEGITFTPILIEAVVKAIKDFPLINISVEGENIIKKRDINVGMAVALPSGNLIVPVIHNADQYSLIGLAKKVNELANRARQNKLTPDDLAGGTYTVSNIGSFGNIMGTPIILQPQVAIMAFGAIQKRPVVIETPQGDVIGVRSMMYISHSYDHRVVDGALGGMFVKRVSDYLEKFDLKRSPF</sequence>
<evidence type="ECO:0000256" key="5">
    <source>
        <dbReference type="ARBA" id="ARBA00022823"/>
    </source>
</evidence>
<dbReference type="Gene3D" id="3.30.559.10">
    <property type="entry name" value="Chloramphenicol acetyltransferase-like domain"/>
    <property type="match status" value="1"/>
</dbReference>
<dbReference type="SUPFAM" id="SSF51230">
    <property type="entry name" value="Single hybrid motif"/>
    <property type="match status" value="1"/>
</dbReference>
<proteinExistence type="inferred from homology"/>